<organism evidence="2 3">
    <name type="scientific">Undibacterium oligocarboniphilum</name>
    <dbReference type="NCBI Taxonomy" id="666702"/>
    <lineage>
        <taxon>Bacteria</taxon>
        <taxon>Pseudomonadati</taxon>
        <taxon>Pseudomonadota</taxon>
        <taxon>Betaproteobacteria</taxon>
        <taxon>Burkholderiales</taxon>
        <taxon>Oxalobacteraceae</taxon>
        <taxon>Undibacterium</taxon>
    </lineage>
</organism>
<proteinExistence type="predicted"/>
<feature type="transmembrane region" description="Helical" evidence="1">
    <location>
        <begin position="31"/>
        <end position="64"/>
    </location>
</feature>
<comment type="caution">
    <text evidence="2">The sequence shown here is derived from an EMBL/GenBank/DDBJ whole genome shotgun (WGS) entry which is preliminary data.</text>
</comment>
<sequence length="144" mass="15631">MNTWMVWATLAGAVVILELFSGTFYLLMISFGLLAGAVAAFLSAGTSVQLVTAAIVGTVATLALHNSQYGWKGNKDAARDPNVNMDIGQTLTVSQWQEQGGGRYTSRTMYRGAMWDVELQHVSGYPGEYVIQEIQGSRLIVRPV</sequence>
<keyword evidence="3" id="KW-1185">Reference proteome</keyword>
<protein>
    <submittedName>
        <fullName evidence="2">NfeD family protein</fullName>
    </submittedName>
</protein>
<gene>
    <name evidence="2" type="ORF">HV832_10920</name>
</gene>
<name>A0A850QFK0_9BURK</name>
<keyword evidence="1" id="KW-0812">Transmembrane</keyword>
<keyword evidence="1" id="KW-0472">Membrane</keyword>
<dbReference type="RefSeq" id="WP_176803859.1">
    <property type="nucleotide sequence ID" value="NZ_JABXYJ010000005.1"/>
</dbReference>
<keyword evidence="1" id="KW-1133">Transmembrane helix</keyword>
<dbReference type="EMBL" id="JABXYJ010000005">
    <property type="protein sequence ID" value="NVO78341.1"/>
    <property type="molecule type" value="Genomic_DNA"/>
</dbReference>
<evidence type="ECO:0000313" key="2">
    <source>
        <dbReference type="EMBL" id="NVO78341.1"/>
    </source>
</evidence>
<evidence type="ECO:0000313" key="3">
    <source>
        <dbReference type="Proteomes" id="UP000588051"/>
    </source>
</evidence>
<dbReference type="AlphaFoldDB" id="A0A850QFK0"/>
<dbReference type="Proteomes" id="UP000588051">
    <property type="component" value="Unassembled WGS sequence"/>
</dbReference>
<reference evidence="2 3" key="1">
    <citation type="submission" date="2020-06" db="EMBL/GenBank/DDBJ databases">
        <authorList>
            <person name="Qiu C."/>
            <person name="Liu Z."/>
        </authorList>
    </citation>
    <scope>NUCLEOTIDE SEQUENCE [LARGE SCALE GENOMIC DNA]</scope>
    <source>
        <strain evidence="2 3">EM 1</strain>
    </source>
</reference>
<accession>A0A850QFK0</accession>
<evidence type="ECO:0000256" key="1">
    <source>
        <dbReference type="SAM" id="Phobius"/>
    </source>
</evidence>